<comment type="caution">
    <text evidence="2">The sequence shown here is derived from an EMBL/GenBank/DDBJ whole genome shotgun (WGS) entry which is preliminary data.</text>
</comment>
<gene>
    <name evidence="2" type="ORF">Dsin_015063</name>
</gene>
<protein>
    <submittedName>
        <fullName evidence="2">Uncharacterized protein</fullName>
    </submittedName>
</protein>
<reference evidence="2" key="1">
    <citation type="journal article" date="2023" name="Plant J.">
        <title>Genome sequences and population genomics provide insights into the demographic history, inbreeding, and mutation load of two 'living fossil' tree species of Dipteronia.</title>
        <authorList>
            <person name="Feng Y."/>
            <person name="Comes H.P."/>
            <person name="Chen J."/>
            <person name="Zhu S."/>
            <person name="Lu R."/>
            <person name="Zhang X."/>
            <person name="Li P."/>
            <person name="Qiu J."/>
            <person name="Olsen K.M."/>
            <person name="Qiu Y."/>
        </authorList>
    </citation>
    <scope>NUCLEOTIDE SEQUENCE</scope>
    <source>
        <strain evidence="2">NBL</strain>
    </source>
</reference>
<keyword evidence="1" id="KW-0812">Transmembrane</keyword>
<feature type="transmembrane region" description="Helical" evidence="1">
    <location>
        <begin position="7"/>
        <end position="29"/>
    </location>
</feature>
<keyword evidence="1" id="KW-1133">Transmembrane helix</keyword>
<organism evidence="2 3">
    <name type="scientific">Dipteronia sinensis</name>
    <dbReference type="NCBI Taxonomy" id="43782"/>
    <lineage>
        <taxon>Eukaryota</taxon>
        <taxon>Viridiplantae</taxon>
        <taxon>Streptophyta</taxon>
        <taxon>Embryophyta</taxon>
        <taxon>Tracheophyta</taxon>
        <taxon>Spermatophyta</taxon>
        <taxon>Magnoliopsida</taxon>
        <taxon>eudicotyledons</taxon>
        <taxon>Gunneridae</taxon>
        <taxon>Pentapetalae</taxon>
        <taxon>rosids</taxon>
        <taxon>malvids</taxon>
        <taxon>Sapindales</taxon>
        <taxon>Sapindaceae</taxon>
        <taxon>Hippocastanoideae</taxon>
        <taxon>Acereae</taxon>
        <taxon>Dipteronia</taxon>
    </lineage>
</organism>
<keyword evidence="1" id="KW-0472">Membrane</keyword>
<evidence type="ECO:0000313" key="2">
    <source>
        <dbReference type="EMBL" id="KAK3221093.1"/>
    </source>
</evidence>
<dbReference type="AlphaFoldDB" id="A0AAE0EAD8"/>
<feature type="transmembrane region" description="Helical" evidence="1">
    <location>
        <begin position="49"/>
        <end position="66"/>
    </location>
</feature>
<accession>A0AAE0EAD8</accession>
<proteinExistence type="predicted"/>
<dbReference type="EMBL" id="JANJYJ010000004">
    <property type="protein sequence ID" value="KAK3221093.1"/>
    <property type="molecule type" value="Genomic_DNA"/>
</dbReference>
<keyword evidence="3" id="KW-1185">Reference proteome</keyword>
<evidence type="ECO:0000313" key="3">
    <source>
        <dbReference type="Proteomes" id="UP001281410"/>
    </source>
</evidence>
<name>A0AAE0EAD8_9ROSI</name>
<dbReference type="Proteomes" id="UP001281410">
    <property type="component" value="Unassembled WGS sequence"/>
</dbReference>
<evidence type="ECO:0000256" key="1">
    <source>
        <dbReference type="SAM" id="Phobius"/>
    </source>
</evidence>
<sequence length="87" mass="9772">MNPSGKYFLQLMILVLLLLTIVCDAGFFFPDRVHASIENNIGSGVDLTLHFSPGQMLFMGLIFTILREIQEVVFINVTGIYIRTAHV</sequence>